<comment type="caution">
    <text evidence="2">The sequence shown here is derived from an EMBL/GenBank/DDBJ whole genome shotgun (WGS) entry which is preliminary data.</text>
</comment>
<evidence type="ECO:0000313" key="3">
    <source>
        <dbReference type="Proteomes" id="UP000651452"/>
    </source>
</evidence>
<proteinExistence type="predicted"/>
<protein>
    <recommendedName>
        <fullName evidence="1">N-acetyltransferase domain-containing protein</fullName>
    </recommendedName>
</protein>
<reference evidence="2" key="1">
    <citation type="submission" date="2018-12" db="EMBL/GenBank/DDBJ databases">
        <authorList>
            <person name="Syme R.A."/>
            <person name="Farfan-Caceres L."/>
            <person name="Lichtenzveig J."/>
        </authorList>
    </citation>
    <scope>NUCLEOTIDE SEQUENCE</scope>
    <source>
        <strain evidence="2">Al4</strain>
    </source>
</reference>
<accession>A0A8H7IYV2</accession>
<reference evidence="2" key="2">
    <citation type="submission" date="2020-09" db="EMBL/GenBank/DDBJ databases">
        <title>Reference genome assembly for Australian Ascochyta lentis isolate Al4.</title>
        <authorList>
            <person name="Lee R.C."/>
            <person name="Farfan-Caceres L.M."/>
            <person name="Debler J.W."/>
            <person name="Williams A.H."/>
            <person name="Henares B.M."/>
        </authorList>
    </citation>
    <scope>NUCLEOTIDE SEQUENCE</scope>
    <source>
        <strain evidence="2">Al4</strain>
    </source>
</reference>
<gene>
    <name evidence="2" type="ORF">EKO04_008654</name>
</gene>
<dbReference type="EMBL" id="RZGK01000016">
    <property type="protein sequence ID" value="KAF9693132.1"/>
    <property type="molecule type" value="Genomic_DNA"/>
</dbReference>
<dbReference type="Pfam" id="PF00583">
    <property type="entry name" value="Acetyltransf_1"/>
    <property type="match status" value="1"/>
</dbReference>
<dbReference type="PANTHER" id="PTHR43305:SF1">
    <property type="entry name" value="FAMILY N-ACETYLTRANSFERASE, PUTATIVE (AFU_ORTHOLOGUE AFUA_2G01380)-RELATED"/>
    <property type="match status" value="1"/>
</dbReference>
<keyword evidence="3" id="KW-1185">Reference proteome</keyword>
<dbReference type="PANTHER" id="PTHR43305">
    <property type="entry name" value="FAMILY N-ACETYLTRANSFERASE, PUTATIVE (AFU_ORTHOLOGUE AFUA_2G01380)-RELATED"/>
    <property type="match status" value="1"/>
</dbReference>
<dbReference type="GO" id="GO:0016747">
    <property type="term" value="F:acyltransferase activity, transferring groups other than amino-acyl groups"/>
    <property type="evidence" value="ECO:0007669"/>
    <property type="project" value="InterPro"/>
</dbReference>
<dbReference type="PROSITE" id="PS51186">
    <property type="entry name" value="GNAT"/>
    <property type="match status" value="1"/>
</dbReference>
<organism evidence="2 3">
    <name type="scientific">Ascochyta lentis</name>
    <dbReference type="NCBI Taxonomy" id="205686"/>
    <lineage>
        <taxon>Eukaryota</taxon>
        <taxon>Fungi</taxon>
        <taxon>Dikarya</taxon>
        <taxon>Ascomycota</taxon>
        <taxon>Pezizomycotina</taxon>
        <taxon>Dothideomycetes</taxon>
        <taxon>Pleosporomycetidae</taxon>
        <taxon>Pleosporales</taxon>
        <taxon>Pleosporineae</taxon>
        <taxon>Didymellaceae</taxon>
        <taxon>Ascochyta</taxon>
    </lineage>
</organism>
<dbReference type="SUPFAM" id="SSF55729">
    <property type="entry name" value="Acyl-CoA N-acyltransferases (Nat)"/>
    <property type="match status" value="1"/>
</dbReference>
<sequence length="172" mass="19343">MNAEIRPVVKIRPAQFPADKEVVNKLFRAYEESLPLSLDFQNFSHEIASLPGKYAVENGGALYIAFIKTHPSQTQLAMEQVVGCLCLRAFAASESCELKRLYLTPDSRGMGVSKLLMDVVIARARELGYKEMLLDTLSSMAAARGLYERYGFVEVEAYYKSVPDAVYYRLEL</sequence>
<dbReference type="Proteomes" id="UP000651452">
    <property type="component" value="Unassembled WGS sequence"/>
</dbReference>
<dbReference type="InterPro" id="IPR052777">
    <property type="entry name" value="Acetyltransferase_Enz"/>
</dbReference>
<dbReference type="Gene3D" id="3.40.630.30">
    <property type="match status" value="1"/>
</dbReference>
<dbReference type="CDD" id="cd04301">
    <property type="entry name" value="NAT_SF"/>
    <property type="match status" value="1"/>
</dbReference>
<evidence type="ECO:0000259" key="1">
    <source>
        <dbReference type="PROSITE" id="PS51186"/>
    </source>
</evidence>
<evidence type="ECO:0000313" key="2">
    <source>
        <dbReference type="EMBL" id="KAF9693132.1"/>
    </source>
</evidence>
<dbReference type="InterPro" id="IPR016181">
    <property type="entry name" value="Acyl_CoA_acyltransferase"/>
</dbReference>
<dbReference type="AlphaFoldDB" id="A0A8H7IYV2"/>
<feature type="domain" description="N-acetyltransferase" evidence="1">
    <location>
        <begin position="9"/>
        <end position="172"/>
    </location>
</feature>
<dbReference type="InterPro" id="IPR000182">
    <property type="entry name" value="GNAT_dom"/>
</dbReference>
<dbReference type="OrthoDB" id="41532at2759"/>
<name>A0A8H7IYV2_9PLEO</name>